<evidence type="ECO:0000256" key="7">
    <source>
        <dbReference type="SAM" id="Phobius"/>
    </source>
</evidence>
<reference evidence="9" key="1">
    <citation type="submission" date="2011-09" db="EMBL/GenBank/DDBJ databases">
        <title>The permanent draft genome of Mucilaginibacter paludis DSM 18603.</title>
        <authorList>
            <consortium name="US DOE Joint Genome Institute (JGI-PGF)"/>
            <person name="Lucas S."/>
            <person name="Han J."/>
            <person name="Lapidus A."/>
            <person name="Bruce D."/>
            <person name="Goodwin L."/>
            <person name="Pitluck S."/>
            <person name="Peters L."/>
            <person name="Kyrpides N."/>
            <person name="Mavromatis K."/>
            <person name="Ivanova N."/>
            <person name="Mikhailova N."/>
            <person name="Held B."/>
            <person name="Detter J.C."/>
            <person name="Tapia R."/>
            <person name="Han C."/>
            <person name="Land M."/>
            <person name="Hauser L."/>
            <person name="Markowitz V."/>
            <person name="Cheng J.-F."/>
            <person name="Hugenholtz P."/>
            <person name="Woyke T."/>
            <person name="Wu D."/>
            <person name="Tindall B."/>
            <person name="Brambilla E."/>
            <person name="Klenk H.-P."/>
            <person name="Eisen J.A."/>
        </authorList>
    </citation>
    <scope>NUCLEOTIDE SEQUENCE [LARGE SCALE GENOMIC DNA]</scope>
    <source>
        <strain evidence="9">DSM 18603</strain>
    </source>
</reference>
<feature type="transmembrane region" description="Helical" evidence="7">
    <location>
        <begin position="191"/>
        <end position="207"/>
    </location>
</feature>
<comment type="subcellular location">
    <subcellularLocation>
        <location evidence="1">Cell membrane</location>
        <topology evidence="1">Multi-pass membrane protein</topology>
    </subcellularLocation>
</comment>
<dbReference type="Proteomes" id="UP000002774">
    <property type="component" value="Chromosome"/>
</dbReference>
<dbReference type="RefSeq" id="WP_008509600.1">
    <property type="nucleotide sequence ID" value="NZ_CM001403.1"/>
</dbReference>
<dbReference type="PANTHER" id="PTHR40074:SF2">
    <property type="entry name" value="O-ACETYLTRANSFERASE WECH"/>
    <property type="match status" value="1"/>
</dbReference>
<feature type="transmembrane region" description="Helical" evidence="7">
    <location>
        <begin position="216"/>
        <end position="238"/>
    </location>
</feature>
<evidence type="ECO:0000256" key="6">
    <source>
        <dbReference type="ARBA" id="ARBA00023136"/>
    </source>
</evidence>
<dbReference type="AlphaFoldDB" id="H1Y8U3"/>
<dbReference type="eggNOG" id="COG3274">
    <property type="taxonomic scope" value="Bacteria"/>
</dbReference>
<dbReference type="GO" id="GO:0009246">
    <property type="term" value="P:enterobacterial common antigen biosynthetic process"/>
    <property type="evidence" value="ECO:0007669"/>
    <property type="project" value="TreeGrafter"/>
</dbReference>
<sequence length="352" mass="39745">MKVIDNRSVWIDNVRLIATIAVVIIHVATPAVFTLYHANAGANSVWWTANVYDSFARFCVPVFVMLTGTLLLPQQISFGDFIKKRLNRLLMPFIFWSLVYTVFDFLLKLRDEGHAAFNHIDSFISGHIILGAAPHLWYIYMIAGIYLFIPIIQPWIVRASNKAILFFLAIWLCTLLIDQQKVTLAGSPLDLRYFSGYVGYLVLGYYISERLLITKLICYLAIALFCTGGAVTLLGTYFSTCARGSFSHQFYEYLTFNVFLMAASAYIIIKGLSNGGHRHNVVFTVRSLVSRYGYGIYLGHLLILSVLAHFNINYQILTPWLGIPVLSIIVISITCLVIYALNKLPYGKYISG</sequence>
<accession>H1Y8U3</accession>
<feature type="domain" description="Acyltransferase 3" evidence="8">
    <location>
        <begin position="9"/>
        <end position="337"/>
    </location>
</feature>
<feature type="transmembrane region" description="Helical" evidence="7">
    <location>
        <begin position="250"/>
        <end position="269"/>
    </location>
</feature>
<dbReference type="GO" id="GO:0005886">
    <property type="term" value="C:plasma membrane"/>
    <property type="evidence" value="ECO:0007669"/>
    <property type="project" value="UniProtKB-SubCell"/>
</dbReference>
<dbReference type="InterPro" id="IPR002656">
    <property type="entry name" value="Acyl_transf_3_dom"/>
</dbReference>
<keyword evidence="3" id="KW-1003">Cell membrane</keyword>
<protein>
    <submittedName>
        <fullName evidence="9">Acyltransferase 3</fullName>
    </submittedName>
</protein>
<feature type="transmembrane region" description="Helical" evidence="7">
    <location>
        <begin position="320"/>
        <end position="341"/>
    </location>
</feature>
<keyword evidence="5 7" id="KW-1133">Transmembrane helix</keyword>
<organism evidence="9 10">
    <name type="scientific">Mucilaginibacter paludis DSM 18603</name>
    <dbReference type="NCBI Taxonomy" id="714943"/>
    <lineage>
        <taxon>Bacteria</taxon>
        <taxon>Pseudomonadati</taxon>
        <taxon>Bacteroidota</taxon>
        <taxon>Sphingobacteriia</taxon>
        <taxon>Sphingobacteriales</taxon>
        <taxon>Sphingobacteriaceae</taxon>
        <taxon>Mucilaginibacter</taxon>
    </lineage>
</organism>
<keyword evidence="10" id="KW-1185">Reference proteome</keyword>
<dbReference type="HOGENOM" id="CLU_047714_0_1_10"/>
<keyword evidence="6 7" id="KW-0472">Membrane</keyword>
<evidence type="ECO:0000313" key="9">
    <source>
        <dbReference type="EMBL" id="EHQ28709.1"/>
    </source>
</evidence>
<keyword evidence="9" id="KW-0012">Acyltransferase</keyword>
<name>H1Y8U3_9SPHI</name>
<comment type="similarity">
    <text evidence="2">Belongs to the acyltransferase 3 family.</text>
</comment>
<evidence type="ECO:0000256" key="3">
    <source>
        <dbReference type="ARBA" id="ARBA00022475"/>
    </source>
</evidence>
<evidence type="ECO:0000256" key="2">
    <source>
        <dbReference type="ARBA" id="ARBA00007400"/>
    </source>
</evidence>
<keyword evidence="9" id="KW-0808">Transferase</keyword>
<dbReference type="STRING" id="714943.Mucpa_4620"/>
<dbReference type="OrthoDB" id="9810469at2"/>
<feature type="transmembrane region" description="Helical" evidence="7">
    <location>
        <begin position="163"/>
        <end position="179"/>
    </location>
</feature>
<dbReference type="GO" id="GO:0016413">
    <property type="term" value="F:O-acetyltransferase activity"/>
    <property type="evidence" value="ECO:0007669"/>
    <property type="project" value="TreeGrafter"/>
</dbReference>
<proteinExistence type="inferred from homology"/>
<feature type="transmembrane region" description="Helical" evidence="7">
    <location>
        <begin position="16"/>
        <end position="35"/>
    </location>
</feature>
<dbReference type="EMBL" id="CM001403">
    <property type="protein sequence ID" value="EHQ28709.1"/>
    <property type="molecule type" value="Genomic_DNA"/>
</dbReference>
<feature type="transmembrane region" description="Helical" evidence="7">
    <location>
        <begin position="137"/>
        <end position="156"/>
    </location>
</feature>
<evidence type="ECO:0000313" key="10">
    <source>
        <dbReference type="Proteomes" id="UP000002774"/>
    </source>
</evidence>
<evidence type="ECO:0000256" key="5">
    <source>
        <dbReference type="ARBA" id="ARBA00022989"/>
    </source>
</evidence>
<dbReference type="PANTHER" id="PTHR40074">
    <property type="entry name" value="O-ACETYLTRANSFERASE WECH"/>
    <property type="match status" value="1"/>
</dbReference>
<dbReference type="Pfam" id="PF01757">
    <property type="entry name" value="Acyl_transf_3"/>
    <property type="match status" value="1"/>
</dbReference>
<gene>
    <name evidence="9" type="ORF">Mucpa_4620</name>
</gene>
<feature type="transmembrane region" description="Helical" evidence="7">
    <location>
        <begin position="55"/>
        <end position="73"/>
    </location>
</feature>
<keyword evidence="4 7" id="KW-0812">Transmembrane</keyword>
<feature type="transmembrane region" description="Helical" evidence="7">
    <location>
        <begin position="85"/>
        <end position="103"/>
    </location>
</feature>
<evidence type="ECO:0000256" key="1">
    <source>
        <dbReference type="ARBA" id="ARBA00004651"/>
    </source>
</evidence>
<feature type="transmembrane region" description="Helical" evidence="7">
    <location>
        <begin position="294"/>
        <end position="314"/>
    </location>
</feature>
<evidence type="ECO:0000259" key="8">
    <source>
        <dbReference type="Pfam" id="PF01757"/>
    </source>
</evidence>
<evidence type="ECO:0000256" key="4">
    <source>
        <dbReference type="ARBA" id="ARBA00022692"/>
    </source>
</evidence>